<protein>
    <submittedName>
        <fullName evidence="2">Uncharacterized protein</fullName>
    </submittedName>
</protein>
<keyword evidence="1" id="KW-0732">Signal</keyword>
<gene>
    <name evidence="2" type="ORF">SAMN02787073_5067</name>
</gene>
<evidence type="ECO:0000313" key="2">
    <source>
        <dbReference type="EMBL" id="SHG92233.1"/>
    </source>
</evidence>
<feature type="signal peptide" evidence="1">
    <location>
        <begin position="1"/>
        <end position="20"/>
    </location>
</feature>
<name>A0A1M5NTF1_9FLAO</name>
<proteinExistence type="predicted"/>
<dbReference type="RefSeq" id="WP_073175712.1">
    <property type="nucleotide sequence ID" value="NZ_FQVE01000009.1"/>
</dbReference>
<evidence type="ECO:0000313" key="3">
    <source>
        <dbReference type="Proteomes" id="UP000184108"/>
    </source>
</evidence>
<organism evidence="2 3">
    <name type="scientific">Chryseobacterium vrystaatense</name>
    <dbReference type="NCBI Taxonomy" id="307480"/>
    <lineage>
        <taxon>Bacteria</taxon>
        <taxon>Pseudomonadati</taxon>
        <taxon>Bacteroidota</taxon>
        <taxon>Flavobacteriia</taxon>
        <taxon>Flavobacteriales</taxon>
        <taxon>Weeksellaceae</taxon>
        <taxon>Chryseobacterium group</taxon>
        <taxon>Chryseobacterium</taxon>
    </lineage>
</organism>
<evidence type="ECO:0000256" key="1">
    <source>
        <dbReference type="SAM" id="SignalP"/>
    </source>
</evidence>
<feature type="chain" id="PRO_5013177867" evidence="1">
    <location>
        <begin position="21"/>
        <end position="363"/>
    </location>
</feature>
<sequence length="363" mass="42860">MIKQIIFTLFAFLSSQIVYSQTFDDSTCWEYFKITQDLKNDKPLDKKTWNQFLKNEAMQVYIKDQGFDSIYIDNYRHIMEIVYMPKNSAALQERLKTPMKNWWFYIVNEYKVNEDQMKKYLTDIKKDPKHYFDTCYQYTYQMLPKQYQKKAQEYKVSIIPIHNDAHVTNNWMIYTLMAAYFHDINRMGAMGGHEFHHVLRPQLVFEVEDQDAVIVNLLQKILNEGSADLTDKIYEGKDAVKLLEFQRGTRDEFIADGAKVIKNIDSLLSVKPLDRSKLKMNKLINVGNTSGHVPGCYMSAIIEKAGYKKELIKHIEDPFQFVYLYDKASKKDKDAYILSPTTMNLVRELDKKYRSKATIEQHQ</sequence>
<dbReference type="Proteomes" id="UP000184108">
    <property type="component" value="Unassembled WGS sequence"/>
</dbReference>
<dbReference type="AlphaFoldDB" id="A0A1M5NTF1"/>
<dbReference type="Pfam" id="PF18958">
    <property type="entry name" value="DUF5700"/>
    <property type="match status" value="1"/>
</dbReference>
<reference evidence="3" key="1">
    <citation type="submission" date="2016-11" db="EMBL/GenBank/DDBJ databases">
        <authorList>
            <person name="Varghese N."/>
            <person name="Submissions S."/>
        </authorList>
    </citation>
    <scope>NUCLEOTIDE SEQUENCE [LARGE SCALE GENOMIC DNA]</scope>
    <source>
        <strain evidence="3">YR203</strain>
    </source>
</reference>
<dbReference type="InterPro" id="IPR043754">
    <property type="entry name" value="DUF5700"/>
</dbReference>
<accession>A0A1M5NTF1</accession>
<dbReference type="EMBL" id="FQVE01000009">
    <property type="protein sequence ID" value="SHG92233.1"/>
    <property type="molecule type" value="Genomic_DNA"/>
</dbReference>